<dbReference type="EMBL" id="CAADHB010000025">
    <property type="protein sequence ID" value="VFK78769.1"/>
    <property type="molecule type" value="Genomic_DNA"/>
</dbReference>
<reference evidence="1" key="1">
    <citation type="submission" date="2019-02" db="EMBL/GenBank/DDBJ databases">
        <authorList>
            <person name="Gruber-Vodicka R. H."/>
            <person name="Seah K. B. B."/>
        </authorList>
    </citation>
    <scope>NUCLEOTIDE SEQUENCE</scope>
    <source>
        <strain evidence="1">BECK_S127</strain>
    </source>
</reference>
<accession>A0A451BKD3</accession>
<sequence>MSKKVFCMNHPKDFMPVGGIILFLACIGFSTQADAPLLGQLFFSDKERQELDRLRNENKKHKPHIAEKEESASTKSFTINGIVVCSNGNSTFWINGVPVSGNDAYRRGIHLIERDNTVEVGFSCDSSIGSNGIRAKPGEEVVCGKNDPPDPR</sequence>
<organism evidence="1">
    <name type="scientific">Candidatus Kentrum sp. SD</name>
    <dbReference type="NCBI Taxonomy" id="2126332"/>
    <lineage>
        <taxon>Bacteria</taxon>
        <taxon>Pseudomonadati</taxon>
        <taxon>Pseudomonadota</taxon>
        <taxon>Gammaproteobacteria</taxon>
        <taxon>Candidatus Kentrum</taxon>
    </lineage>
</organism>
<protein>
    <submittedName>
        <fullName evidence="1">Uncharacterized protein</fullName>
    </submittedName>
</protein>
<name>A0A451BKD3_9GAMM</name>
<dbReference type="AlphaFoldDB" id="A0A451BKD3"/>
<gene>
    <name evidence="1" type="ORF">BECKSD772D_GA0070982_10251</name>
</gene>
<evidence type="ECO:0000313" key="1">
    <source>
        <dbReference type="EMBL" id="VFK78769.1"/>
    </source>
</evidence>
<dbReference type="PROSITE" id="PS51257">
    <property type="entry name" value="PROKAR_LIPOPROTEIN"/>
    <property type="match status" value="1"/>
</dbReference>
<proteinExistence type="predicted"/>